<feature type="region of interest" description="Disordered" evidence="1">
    <location>
        <begin position="44"/>
        <end position="78"/>
    </location>
</feature>
<evidence type="ECO:0000313" key="2">
    <source>
        <dbReference type="EnsemblMetazoa" id="CJA33145c.1"/>
    </source>
</evidence>
<dbReference type="AlphaFoldDB" id="A0A8R1EGE8"/>
<dbReference type="EnsemblMetazoa" id="CJA33145c.1">
    <property type="protein sequence ID" value="CJA33145c.1"/>
    <property type="gene ID" value="WBGene00208992"/>
</dbReference>
<name>A0A8R1EGE8_CAEJA</name>
<reference evidence="3" key="1">
    <citation type="submission" date="2010-08" db="EMBL/GenBank/DDBJ databases">
        <authorList>
            <consortium name="Caenorhabditis japonica Sequencing Consortium"/>
            <person name="Wilson R.K."/>
        </authorList>
    </citation>
    <scope>NUCLEOTIDE SEQUENCE [LARGE SCALE GENOMIC DNA]</scope>
    <source>
        <strain evidence="3">DF5081</strain>
    </source>
</reference>
<accession>A0A8R1EGE8</accession>
<dbReference type="Proteomes" id="UP000005237">
    <property type="component" value="Unassembled WGS sequence"/>
</dbReference>
<sequence>MGWRLEREKDTNTDKSGKWIELRYLVYVPDSQGVILNNPIVPSANAQEPCADVEPTSGRWSDTHQEMSEAAVDQQNVN</sequence>
<evidence type="ECO:0000256" key="1">
    <source>
        <dbReference type="SAM" id="MobiDB-lite"/>
    </source>
</evidence>
<keyword evidence="3" id="KW-1185">Reference proteome</keyword>
<organism evidence="2 3">
    <name type="scientific">Caenorhabditis japonica</name>
    <dbReference type="NCBI Taxonomy" id="281687"/>
    <lineage>
        <taxon>Eukaryota</taxon>
        <taxon>Metazoa</taxon>
        <taxon>Ecdysozoa</taxon>
        <taxon>Nematoda</taxon>
        <taxon>Chromadorea</taxon>
        <taxon>Rhabditida</taxon>
        <taxon>Rhabditina</taxon>
        <taxon>Rhabditomorpha</taxon>
        <taxon>Rhabditoidea</taxon>
        <taxon>Rhabditidae</taxon>
        <taxon>Peloderinae</taxon>
        <taxon>Caenorhabditis</taxon>
    </lineage>
</organism>
<protein>
    <submittedName>
        <fullName evidence="2">Uncharacterized protein</fullName>
    </submittedName>
</protein>
<proteinExistence type="predicted"/>
<evidence type="ECO:0000313" key="3">
    <source>
        <dbReference type="Proteomes" id="UP000005237"/>
    </source>
</evidence>
<reference evidence="2" key="2">
    <citation type="submission" date="2022-06" db="UniProtKB">
        <authorList>
            <consortium name="EnsemblMetazoa"/>
        </authorList>
    </citation>
    <scope>IDENTIFICATION</scope>
    <source>
        <strain evidence="2">DF5081</strain>
    </source>
</reference>